<dbReference type="EMBL" id="SSOB01000001">
    <property type="protein sequence ID" value="THF84573.1"/>
    <property type="molecule type" value="Genomic_DNA"/>
</dbReference>
<name>A0A4S4CAW1_9BACL</name>
<feature type="domain" description="HTH araC/xylS-type" evidence="5">
    <location>
        <begin position="150"/>
        <end position="248"/>
    </location>
</feature>
<dbReference type="InterPro" id="IPR011006">
    <property type="entry name" value="CheY-like_superfamily"/>
</dbReference>
<evidence type="ECO:0000313" key="8">
    <source>
        <dbReference type="Proteomes" id="UP000310636"/>
    </source>
</evidence>
<dbReference type="InterPro" id="IPR009057">
    <property type="entry name" value="Homeodomain-like_sf"/>
</dbReference>
<keyword evidence="1" id="KW-0805">Transcription regulation</keyword>
<dbReference type="InterPro" id="IPR020449">
    <property type="entry name" value="Tscrpt_reg_AraC-type_HTH"/>
</dbReference>
<keyword evidence="8" id="KW-1185">Reference proteome</keyword>
<dbReference type="Pfam" id="PF00072">
    <property type="entry name" value="Response_reg"/>
    <property type="match status" value="1"/>
</dbReference>
<dbReference type="PANTHER" id="PTHR43280">
    <property type="entry name" value="ARAC-FAMILY TRANSCRIPTIONAL REGULATOR"/>
    <property type="match status" value="1"/>
</dbReference>
<dbReference type="GO" id="GO:0003700">
    <property type="term" value="F:DNA-binding transcription factor activity"/>
    <property type="evidence" value="ECO:0007669"/>
    <property type="project" value="InterPro"/>
</dbReference>
<comment type="caution">
    <text evidence="7">The sequence shown here is derived from an EMBL/GenBank/DDBJ whole genome shotgun (WGS) entry which is preliminary data.</text>
</comment>
<evidence type="ECO:0000313" key="7">
    <source>
        <dbReference type="EMBL" id="THF84573.1"/>
    </source>
</evidence>
<dbReference type="SUPFAM" id="SSF46689">
    <property type="entry name" value="Homeodomain-like"/>
    <property type="match status" value="2"/>
</dbReference>
<dbReference type="CDD" id="cd17536">
    <property type="entry name" value="REC_YesN-like"/>
    <property type="match status" value="1"/>
</dbReference>
<evidence type="ECO:0000259" key="6">
    <source>
        <dbReference type="PROSITE" id="PS50110"/>
    </source>
</evidence>
<evidence type="ECO:0000259" key="5">
    <source>
        <dbReference type="PROSITE" id="PS01124"/>
    </source>
</evidence>
<evidence type="ECO:0000256" key="3">
    <source>
        <dbReference type="ARBA" id="ARBA00023163"/>
    </source>
</evidence>
<protein>
    <submittedName>
        <fullName evidence="7">Response regulator</fullName>
    </submittedName>
</protein>
<reference evidence="7 8" key="1">
    <citation type="submission" date="2019-04" db="EMBL/GenBank/DDBJ databases">
        <title>Cohnella sp. nov. isolated from preserved vegetables.</title>
        <authorList>
            <person name="Lin S.-Y."/>
            <person name="Hung M.-H."/>
            <person name="Young C.-C."/>
        </authorList>
    </citation>
    <scope>NUCLEOTIDE SEQUENCE [LARGE SCALE GENOMIC DNA]</scope>
    <source>
        <strain evidence="7 8">CC-MHH1044</strain>
    </source>
</reference>
<dbReference type="Pfam" id="PF12833">
    <property type="entry name" value="HTH_18"/>
    <property type="match status" value="1"/>
</dbReference>
<dbReference type="Gene3D" id="1.10.10.60">
    <property type="entry name" value="Homeodomain-like"/>
    <property type="match status" value="2"/>
</dbReference>
<keyword evidence="4" id="KW-0597">Phosphoprotein</keyword>
<dbReference type="SMART" id="SM00448">
    <property type="entry name" value="REC"/>
    <property type="match status" value="1"/>
</dbReference>
<evidence type="ECO:0000256" key="4">
    <source>
        <dbReference type="PROSITE-ProRule" id="PRU00169"/>
    </source>
</evidence>
<dbReference type="GO" id="GO:0000160">
    <property type="term" value="P:phosphorelay signal transduction system"/>
    <property type="evidence" value="ECO:0007669"/>
    <property type="project" value="InterPro"/>
</dbReference>
<dbReference type="SMART" id="SM00342">
    <property type="entry name" value="HTH_ARAC"/>
    <property type="match status" value="1"/>
</dbReference>
<gene>
    <name evidence="7" type="ORF">E6C55_00900</name>
</gene>
<proteinExistence type="predicted"/>
<dbReference type="OrthoDB" id="159632at2"/>
<dbReference type="PANTHER" id="PTHR43280:SF2">
    <property type="entry name" value="HTH-TYPE TRANSCRIPTIONAL REGULATOR EXSA"/>
    <property type="match status" value="1"/>
</dbReference>
<dbReference type="InterPro" id="IPR001789">
    <property type="entry name" value="Sig_transdc_resp-reg_receiver"/>
</dbReference>
<evidence type="ECO:0000256" key="2">
    <source>
        <dbReference type="ARBA" id="ARBA00023125"/>
    </source>
</evidence>
<keyword evidence="3" id="KW-0804">Transcription</keyword>
<dbReference type="GO" id="GO:0043565">
    <property type="term" value="F:sequence-specific DNA binding"/>
    <property type="evidence" value="ECO:0007669"/>
    <property type="project" value="InterPro"/>
</dbReference>
<dbReference type="InterPro" id="IPR018062">
    <property type="entry name" value="HTH_AraC-typ_CS"/>
</dbReference>
<dbReference type="PROSITE" id="PS01124">
    <property type="entry name" value="HTH_ARAC_FAMILY_2"/>
    <property type="match status" value="1"/>
</dbReference>
<feature type="modified residue" description="4-aspartylphosphate" evidence="4">
    <location>
        <position position="61"/>
    </location>
</feature>
<feature type="domain" description="Response regulatory" evidence="6">
    <location>
        <begin position="8"/>
        <end position="126"/>
    </location>
</feature>
<dbReference type="AlphaFoldDB" id="A0A4S4CAW1"/>
<dbReference type="Proteomes" id="UP000310636">
    <property type="component" value="Unassembled WGS sequence"/>
</dbReference>
<sequence length="249" mass="28271">MGGIAAMNILLVEDEPKIRQGLRAIIEDVIKSELRIMEADNGRAAFELFRTAERTDLVITDIRMKEMDGLELLRRIKQEQKETPIVVVSGHDEFEYAREALRYGVVDYLLKPIERVELAKVIARIQAEGKEAAPAGDESAEPDKERLVIRKVKELIQQSLGLDISLQFLAERVYLHPKYLSETFKRETGQNLSDYVTERRIAKAKQLLTGTTLKVAEVAAMCGIPNHKYFASLFKQHTGATPTEYRERG</sequence>
<dbReference type="InterPro" id="IPR018060">
    <property type="entry name" value="HTH_AraC"/>
</dbReference>
<accession>A0A4S4CAW1</accession>
<dbReference type="PRINTS" id="PR00032">
    <property type="entry name" value="HTHARAC"/>
</dbReference>
<keyword evidence="2" id="KW-0238">DNA-binding</keyword>
<dbReference type="PROSITE" id="PS00041">
    <property type="entry name" value="HTH_ARAC_FAMILY_1"/>
    <property type="match status" value="1"/>
</dbReference>
<dbReference type="Gene3D" id="3.40.50.2300">
    <property type="match status" value="1"/>
</dbReference>
<evidence type="ECO:0000256" key="1">
    <source>
        <dbReference type="ARBA" id="ARBA00023015"/>
    </source>
</evidence>
<organism evidence="7 8">
    <name type="scientific">Cohnella fermenti</name>
    <dbReference type="NCBI Taxonomy" id="2565925"/>
    <lineage>
        <taxon>Bacteria</taxon>
        <taxon>Bacillati</taxon>
        <taxon>Bacillota</taxon>
        <taxon>Bacilli</taxon>
        <taxon>Bacillales</taxon>
        <taxon>Paenibacillaceae</taxon>
        <taxon>Cohnella</taxon>
    </lineage>
</organism>
<dbReference type="SUPFAM" id="SSF52172">
    <property type="entry name" value="CheY-like"/>
    <property type="match status" value="1"/>
</dbReference>
<dbReference type="PROSITE" id="PS50110">
    <property type="entry name" value="RESPONSE_REGULATORY"/>
    <property type="match status" value="1"/>
</dbReference>